<proteinExistence type="inferred from homology"/>
<dbReference type="PANTHER" id="PTHR33643">
    <property type="entry name" value="UREASE ACCESSORY PROTEIN D"/>
    <property type="match status" value="1"/>
</dbReference>
<dbReference type="AlphaFoldDB" id="A0A9W9DUP6"/>
<accession>A0A9W9DUP6</accession>
<comment type="similarity">
    <text evidence="1">Belongs to the UreD family.</text>
</comment>
<dbReference type="Proteomes" id="UP001150266">
    <property type="component" value="Unassembled WGS sequence"/>
</dbReference>
<evidence type="ECO:0000256" key="2">
    <source>
        <dbReference type="ARBA" id="ARBA00023186"/>
    </source>
</evidence>
<evidence type="ECO:0000313" key="3">
    <source>
        <dbReference type="EMBL" id="KAJ4485989.1"/>
    </source>
</evidence>
<dbReference type="Pfam" id="PF01774">
    <property type="entry name" value="UreD"/>
    <property type="match status" value="1"/>
</dbReference>
<dbReference type="EMBL" id="JAOTPV010000003">
    <property type="protein sequence ID" value="KAJ4485989.1"/>
    <property type="molecule type" value="Genomic_DNA"/>
</dbReference>
<protein>
    <submittedName>
        <fullName evidence="3">UreD urease accessory protein-domain-containing protein</fullName>
    </submittedName>
</protein>
<gene>
    <name evidence="3" type="ORF">J3R30DRAFT_3365885</name>
</gene>
<evidence type="ECO:0000256" key="1">
    <source>
        <dbReference type="ARBA" id="ARBA00007177"/>
    </source>
</evidence>
<keyword evidence="4" id="KW-1185">Reference proteome</keyword>
<dbReference type="HAMAP" id="MF_01384">
    <property type="entry name" value="UreD"/>
    <property type="match status" value="1"/>
</dbReference>
<dbReference type="OrthoDB" id="5550464at2759"/>
<evidence type="ECO:0000313" key="4">
    <source>
        <dbReference type="Proteomes" id="UP001150266"/>
    </source>
</evidence>
<dbReference type="InterPro" id="IPR002669">
    <property type="entry name" value="UreD"/>
</dbReference>
<keyword evidence="2" id="KW-0143">Chaperone</keyword>
<dbReference type="GO" id="GO:0016151">
    <property type="term" value="F:nickel cation binding"/>
    <property type="evidence" value="ECO:0007669"/>
    <property type="project" value="InterPro"/>
</dbReference>
<dbReference type="PANTHER" id="PTHR33643:SF1">
    <property type="entry name" value="UREASE ACCESSORY PROTEIN D"/>
    <property type="match status" value="1"/>
</dbReference>
<organism evidence="3 4">
    <name type="scientific">Lentinula aciculospora</name>
    <dbReference type="NCBI Taxonomy" id="153920"/>
    <lineage>
        <taxon>Eukaryota</taxon>
        <taxon>Fungi</taxon>
        <taxon>Dikarya</taxon>
        <taxon>Basidiomycota</taxon>
        <taxon>Agaricomycotina</taxon>
        <taxon>Agaricomycetes</taxon>
        <taxon>Agaricomycetidae</taxon>
        <taxon>Agaricales</taxon>
        <taxon>Marasmiineae</taxon>
        <taxon>Omphalotaceae</taxon>
        <taxon>Lentinula</taxon>
    </lineage>
</organism>
<sequence>MIASSSNISKIHAGAGRIALSFHGGKAWLSELSATYPLKLLSPRLSDNGVAIVYALTYGGGLVGGDCIRLAVNIESDAKLLLLSQGSTKVFKNRIQQRLASVQRTFDHPSLKVQDTTTLQKMDFTISSKAALFLLPDPVTCFRSASYTQIQTFHVSKDASLAVLDWVTSGRKSIGEDWVLSRYYSVNEVMIAGRRVAKDVMLLENNEIDSDSRLNRSLKEKLSPYSCYATLILRGPMVEETITQITTRYEGISVMQRRAPEDLLWSLSPIGSDKEHGVIIRVAGKETEIVKNWLKESLMSLEQHIGVDTYRRAFV</sequence>
<name>A0A9W9DUP6_9AGAR</name>
<comment type="caution">
    <text evidence="3">The sequence shown here is derived from an EMBL/GenBank/DDBJ whole genome shotgun (WGS) entry which is preliminary data.</text>
</comment>
<reference evidence="3" key="1">
    <citation type="submission" date="2022-08" db="EMBL/GenBank/DDBJ databases">
        <title>A Global Phylogenomic Analysis of the Shiitake Genus Lentinula.</title>
        <authorList>
            <consortium name="DOE Joint Genome Institute"/>
            <person name="Sierra-Patev S."/>
            <person name="Min B."/>
            <person name="Naranjo-Ortiz M."/>
            <person name="Looney B."/>
            <person name="Konkel Z."/>
            <person name="Slot J.C."/>
            <person name="Sakamoto Y."/>
            <person name="Steenwyk J.L."/>
            <person name="Rokas A."/>
            <person name="Carro J."/>
            <person name="Camarero S."/>
            <person name="Ferreira P."/>
            <person name="Molpeceres G."/>
            <person name="Ruiz-Duenas F.J."/>
            <person name="Serrano A."/>
            <person name="Henrissat B."/>
            <person name="Drula E."/>
            <person name="Hughes K.W."/>
            <person name="Mata J.L."/>
            <person name="Ishikawa N.K."/>
            <person name="Vargas-Isla R."/>
            <person name="Ushijima S."/>
            <person name="Smith C.A."/>
            <person name="Ahrendt S."/>
            <person name="Andreopoulos W."/>
            <person name="He G."/>
            <person name="Labutti K."/>
            <person name="Lipzen A."/>
            <person name="Ng V."/>
            <person name="Riley R."/>
            <person name="Sandor L."/>
            <person name="Barry K."/>
            <person name="Martinez A.T."/>
            <person name="Xiao Y."/>
            <person name="Gibbons J.G."/>
            <person name="Terashima K."/>
            <person name="Grigoriev I.V."/>
            <person name="Hibbett D.S."/>
        </authorList>
    </citation>
    <scope>NUCLEOTIDE SEQUENCE</scope>
    <source>
        <strain evidence="3">JLM2183</strain>
    </source>
</reference>